<dbReference type="STRING" id="49451.A0A314KYD5"/>
<gene>
    <name evidence="2" type="primary">CER2_1</name>
    <name evidence="2" type="ORF">A4A49_04826</name>
</gene>
<evidence type="ECO:0000313" key="2">
    <source>
        <dbReference type="EMBL" id="OIT34330.1"/>
    </source>
</evidence>
<dbReference type="InterPro" id="IPR023213">
    <property type="entry name" value="CAT-like_dom_sf"/>
</dbReference>
<dbReference type="Pfam" id="PF02458">
    <property type="entry name" value="Transferase"/>
    <property type="match status" value="1"/>
</dbReference>
<dbReference type="AlphaFoldDB" id="A0A314KYD5"/>
<reference evidence="2" key="1">
    <citation type="submission" date="2016-11" db="EMBL/GenBank/DDBJ databases">
        <title>The genome of Nicotiana attenuata.</title>
        <authorList>
            <person name="Xu S."/>
            <person name="Brockmoeller T."/>
            <person name="Gaquerel E."/>
            <person name="Navarro A."/>
            <person name="Kuhl H."/>
            <person name="Gase K."/>
            <person name="Ling Z."/>
            <person name="Zhou W."/>
            <person name="Kreitzer C."/>
            <person name="Stanke M."/>
            <person name="Tang H."/>
            <person name="Lyons E."/>
            <person name="Pandey P."/>
            <person name="Pandey S.P."/>
            <person name="Timmermann B."/>
            <person name="Baldwin I.T."/>
        </authorList>
    </citation>
    <scope>NUCLEOTIDE SEQUENCE [LARGE SCALE GENOMIC DNA]</scope>
    <source>
        <strain evidence="2">UT</strain>
    </source>
</reference>
<dbReference type="Gene3D" id="3.30.559.10">
    <property type="entry name" value="Chloramphenicol acetyltransferase-like domain"/>
    <property type="match status" value="1"/>
</dbReference>
<sequence length="166" mass="18767">MASMDVEKLISDVKLTSVVPAKITGADKVHELTNMDLVMKLHYIKGLYFFNSDAVEGLNINDFKKPMFHFLELYYETSGRIRRSEDGGGRPFIKCNDGGVRIIEAKSSKTIEEWLAMNDSSVNDQLVYDQVLGPELGFAPLVFIQLVWYTTESCMQLLMIMNASLN</sequence>
<comment type="similarity">
    <text evidence="1">Belongs to the plant acyltransferase family.</text>
</comment>
<accession>A0A314KYD5</accession>
<protein>
    <submittedName>
        <fullName evidence="2">Protein eceriferum 1</fullName>
    </submittedName>
</protein>
<dbReference type="InterPro" id="IPR050317">
    <property type="entry name" value="Plant_Fungal_Acyltransferase"/>
</dbReference>
<proteinExistence type="inferred from homology"/>
<evidence type="ECO:0000256" key="1">
    <source>
        <dbReference type="ARBA" id="ARBA00009861"/>
    </source>
</evidence>
<dbReference type="GO" id="GO:0016747">
    <property type="term" value="F:acyltransferase activity, transferring groups other than amino-acyl groups"/>
    <property type="evidence" value="ECO:0007669"/>
    <property type="project" value="TreeGrafter"/>
</dbReference>
<comment type="caution">
    <text evidence="2">The sequence shown here is derived from an EMBL/GenBank/DDBJ whole genome shotgun (WGS) entry which is preliminary data.</text>
</comment>
<evidence type="ECO:0000313" key="3">
    <source>
        <dbReference type="Proteomes" id="UP000187609"/>
    </source>
</evidence>
<name>A0A314KYD5_NICAT</name>
<dbReference type="SMR" id="A0A314KYD5"/>
<dbReference type="PANTHER" id="PTHR31642:SF259">
    <property type="entry name" value="PROTEIN ECERIFERUM 2"/>
    <property type="match status" value="1"/>
</dbReference>
<dbReference type="PANTHER" id="PTHR31642">
    <property type="entry name" value="TRICHOTHECENE 3-O-ACETYLTRANSFERASE"/>
    <property type="match status" value="1"/>
</dbReference>
<dbReference type="Gramene" id="OIT34330">
    <property type="protein sequence ID" value="OIT34330"/>
    <property type="gene ID" value="A4A49_04826"/>
</dbReference>
<keyword evidence="3" id="KW-1185">Reference proteome</keyword>
<organism evidence="2 3">
    <name type="scientific">Nicotiana attenuata</name>
    <name type="common">Coyote tobacco</name>
    <dbReference type="NCBI Taxonomy" id="49451"/>
    <lineage>
        <taxon>Eukaryota</taxon>
        <taxon>Viridiplantae</taxon>
        <taxon>Streptophyta</taxon>
        <taxon>Embryophyta</taxon>
        <taxon>Tracheophyta</taxon>
        <taxon>Spermatophyta</taxon>
        <taxon>Magnoliopsida</taxon>
        <taxon>eudicotyledons</taxon>
        <taxon>Gunneridae</taxon>
        <taxon>Pentapetalae</taxon>
        <taxon>asterids</taxon>
        <taxon>lamiids</taxon>
        <taxon>Solanales</taxon>
        <taxon>Solanaceae</taxon>
        <taxon>Nicotianoideae</taxon>
        <taxon>Nicotianeae</taxon>
        <taxon>Nicotiana</taxon>
    </lineage>
</organism>
<dbReference type="EMBL" id="MJEQ01000728">
    <property type="protein sequence ID" value="OIT34330.1"/>
    <property type="molecule type" value="Genomic_DNA"/>
</dbReference>
<dbReference type="Proteomes" id="UP000187609">
    <property type="component" value="Unassembled WGS sequence"/>
</dbReference>